<evidence type="ECO:0000313" key="1">
    <source>
        <dbReference type="EMBL" id="QDU20685.1"/>
    </source>
</evidence>
<dbReference type="AlphaFoldDB" id="A0A517XT65"/>
<reference evidence="1 2" key="1">
    <citation type="submission" date="2019-02" db="EMBL/GenBank/DDBJ databases">
        <title>Deep-cultivation of Planctomycetes and their phenomic and genomic characterization uncovers novel biology.</title>
        <authorList>
            <person name="Wiegand S."/>
            <person name="Jogler M."/>
            <person name="Boedeker C."/>
            <person name="Pinto D."/>
            <person name="Vollmers J."/>
            <person name="Rivas-Marin E."/>
            <person name="Kohn T."/>
            <person name="Peeters S.H."/>
            <person name="Heuer A."/>
            <person name="Rast P."/>
            <person name="Oberbeckmann S."/>
            <person name="Bunk B."/>
            <person name="Jeske O."/>
            <person name="Meyerdierks A."/>
            <person name="Storesund J.E."/>
            <person name="Kallscheuer N."/>
            <person name="Luecker S."/>
            <person name="Lage O.M."/>
            <person name="Pohl T."/>
            <person name="Merkel B.J."/>
            <person name="Hornburger P."/>
            <person name="Mueller R.-W."/>
            <person name="Bruemmer F."/>
            <person name="Labrenz M."/>
            <person name="Spormann A.M."/>
            <person name="Op den Camp H."/>
            <person name="Overmann J."/>
            <person name="Amann R."/>
            <person name="Jetten M.S.M."/>
            <person name="Mascher T."/>
            <person name="Medema M.H."/>
            <person name="Devos D.P."/>
            <person name="Kaster A.-K."/>
            <person name="Ovreas L."/>
            <person name="Rohde M."/>
            <person name="Galperin M.Y."/>
            <person name="Jogler C."/>
        </authorList>
    </citation>
    <scope>NUCLEOTIDE SEQUENCE [LARGE SCALE GENOMIC DNA]</scope>
    <source>
        <strain evidence="1 2">ETA_A1</strain>
    </source>
</reference>
<sequence length="217" mass="23211">MPRRKPPAPPQRRWRAGLAVLITLAVAAAVLVTLNVIGGDALRRIGGRDRYRVPFADITCDSPPGLDRATFLAEVRYAGELPETVSALDAADRDRLAAGFARHPWVESVEAVTAVPGGVRAALRFRTPVLAVTTTAGEPRLLDANGVLLPVTPTPPGLAELVGRVLPPRVPAGEMWDDAEVRQALDLRLSYGASRVERVAAGWKLTLADGRLLLVGR</sequence>
<keyword evidence="1" id="KW-0131">Cell cycle</keyword>
<name>A0A517XT65_9BACT</name>
<protein>
    <submittedName>
        <fullName evidence="1">Cell division protein FtsQ</fullName>
    </submittedName>
</protein>
<proteinExistence type="predicted"/>
<dbReference type="RefSeq" id="WP_145238649.1">
    <property type="nucleotide sequence ID" value="NZ_CP036273.1"/>
</dbReference>
<dbReference type="Proteomes" id="UP000319576">
    <property type="component" value="Chromosome"/>
</dbReference>
<keyword evidence="1" id="KW-0132">Cell division</keyword>
<evidence type="ECO:0000313" key="2">
    <source>
        <dbReference type="Proteomes" id="UP000319576"/>
    </source>
</evidence>
<accession>A0A517XT65</accession>
<gene>
    <name evidence="1" type="primary">ftsQ</name>
    <name evidence="1" type="ORF">ETAA1_26420</name>
</gene>
<dbReference type="OrthoDB" id="287558at2"/>
<keyword evidence="2" id="KW-1185">Reference proteome</keyword>
<dbReference type="GO" id="GO:0051301">
    <property type="term" value="P:cell division"/>
    <property type="evidence" value="ECO:0007669"/>
    <property type="project" value="UniProtKB-KW"/>
</dbReference>
<dbReference type="KEGG" id="uli:ETAA1_26420"/>
<organism evidence="1 2">
    <name type="scientific">Urbifossiella limnaea</name>
    <dbReference type="NCBI Taxonomy" id="2528023"/>
    <lineage>
        <taxon>Bacteria</taxon>
        <taxon>Pseudomonadati</taxon>
        <taxon>Planctomycetota</taxon>
        <taxon>Planctomycetia</taxon>
        <taxon>Gemmatales</taxon>
        <taxon>Gemmataceae</taxon>
        <taxon>Urbifossiella</taxon>
    </lineage>
</organism>
<dbReference type="EMBL" id="CP036273">
    <property type="protein sequence ID" value="QDU20685.1"/>
    <property type="molecule type" value="Genomic_DNA"/>
</dbReference>